<keyword evidence="7" id="KW-0479">Metal-binding</keyword>
<comment type="similarity">
    <text evidence="2">Belongs to the UPF0073 (Hly-III) family.</text>
</comment>
<dbReference type="PANTHER" id="PTHR20855">
    <property type="entry name" value="ADIPOR/PROGESTIN RECEPTOR-RELATED"/>
    <property type="match status" value="1"/>
</dbReference>
<evidence type="ECO:0000256" key="2">
    <source>
        <dbReference type="ARBA" id="ARBA00008488"/>
    </source>
</evidence>
<name>A0A9D6V4M7_9BACT</name>
<keyword evidence="4 8" id="KW-0812">Transmembrane</keyword>
<dbReference type="InterPro" id="IPR005744">
    <property type="entry name" value="Hy-lIII"/>
</dbReference>
<dbReference type="EMBL" id="JACRDE010000179">
    <property type="protein sequence ID" value="MBI5249082.1"/>
    <property type="molecule type" value="Genomic_DNA"/>
</dbReference>
<feature type="binding site" evidence="7">
    <location>
        <position position="192"/>
    </location>
    <ligand>
        <name>Zn(2+)</name>
        <dbReference type="ChEBI" id="CHEBI:29105"/>
    </ligand>
</feature>
<dbReference type="Pfam" id="PF03006">
    <property type="entry name" value="HlyIII"/>
    <property type="match status" value="1"/>
</dbReference>
<dbReference type="Proteomes" id="UP000807825">
    <property type="component" value="Unassembled WGS sequence"/>
</dbReference>
<dbReference type="PANTHER" id="PTHR20855:SF3">
    <property type="entry name" value="LD03007P"/>
    <property type="match status" value="1"/>
</dbReference>
<evidence type="ECO:0000313" key="10">
    <source>
        <dbReference type="Proteomes" id="UP000807825"/>
    </source>
</evidence>
<feature type="transmembrane region" description="Helical" evidence="8">
    <location>
        <begin position="20"/>
        <end position="40"/>
    </location>
</feature>
<comment type="subcellular location">
    <subcellularLocation>
        <location evidence="1">Cell membrane</location>
        <topology evidence="1">Multi-pass membrane protein</topology>
    </subcellularLocation>
</comment>
<feature type="transmembrane region" description="Helical" evidence="8">
    <location>
        <begin position="197"/>
        <end position="215"/>
    </location>
</feature>
<evidence type="ECO:0000256" key="6">
    <source>
        <dbReference type="ARBA" id="ARBA00023136"/>
    </source>
</evidence>
<keyword evidence="5 8" id="KW-1133">Transmembrane helix</keyword>
<sequence length="219" mass="23971">MNARTISGRYSIGEEIANSLTHALGIIFSITGMVILMLSSSGSGNIWRIVSCAVFGITLILLYTASTLYHGIQESSAKSFMRIIDHSTIFLLIAGTYTPFTLVNLRGPWGWSLFGVIWGLALLGIVVQTALLRQWVGISVALYVVMGWAVVVAVKQLLMAVAPSGLILLLAGGLAYTFGIVFYVWHRLPYHHAIWHLFVLAGSIFHFFAVLFYAVPIGH</sequence>
<feature type="transmembrane region" description="Helical" evidence="8">
    <location>
        <begin position="135"/>
        <end position="154"/>
    </location>
</feature>
<comment type="caution">
    <text evidence="9">The sequence shown here is derived from an EMBL/GenBank/DDBJ whole genome shotgun (WGS) entry which is preliminary data.</text>
</comment>
<evidence type="ECO:0000256" key="3">
    <source>
        <dbReference type="ARBA" id="ARBA00022475"/>
    </source>
</evidence>
<evidence type="ECO:0000256" key="7">
    <source>
        <dbReference type="PIRSR" id="PIRSR604254-1"/>
    </source>
</evidence>
<evidence type="ECO:0000256" key="4">
    <source>
        <dbReference type="ARBA" id="ARBA00022692"/>
    </source>
</evidence>
<feature type="transmembrane region" description="Helical" evidence="8">
    <location>
        <begin position="83"/>
        <end position="103"/>
    </location>
</feature>
<keyword evidence="7" id="KW-0862">Zinc</keyword>
<protein>
    <submittedName>
        <fullName evidence="9">Hemolysin III family protein</fullName>
    </submittedName>
</protein>
<feature type="transmembrane region" description="Helical" evidence="8">
    <location>
        <begin position="109"/>
        <end position="128"/>
    </location>
</feature>
<evidence type="ECO:0000256" key="1">
    <source>
        <dbReference type="ARBA" id="ARBA00004651"/>
    </source>
</evidence>
<gene>
    <name evidence="9" type="ORF">HY912_06265</name>
</gene>
<reference evidence="9" key="1">
    <citation type="submission" date="2020-07" db="EMBL/GenBank/DDBJ databases">
        <title>Huge and variable diversity of episymbiotic CPR bacteria and DPANN archaea in groundwater ecosystems.</title>
        <authorList>
            <person name="He C.Y."/>
            <person name="Keren R."/>
            <person name="Whittaker M."/>
            <person name="Farag I.F."/>
            <person name="Doudna J."/>
            <person name="Cate J.H.D."/>
            <person name="Banfield J.F."/>
        </authorList>
    </citation>
    <scope>NUCLEOTIDE SEQUENCE</scope>
    <source>
        <strain evidence="9">NC_groundwater_1664_Pr3_B-0.1um_52_9</strain>
    </source>
</reference>
<feature type="binding site" evidence="7">
    <location>
        <position position="70"/>
    </location>
    <ligand>
        <name>Zn(2+)</name>
        <dbReference type="ChEBI" id="CHEBI:29105"/>
    </ligand>
</feature>
<keyword evidence="6 8" id="KW-0472">Membrane</keyword>
<dbReference type="GO" id="GO:0005886">
    <property type="term" value="C:plasma membrane"/>
    <property type="evidence" value="ECO:0007669"/>
    <property type="project" value="UniProtKB-SubCell"/>
</dbReference>
<keyword evidence="3" id="KW-1003">Cell membrane</keyword>
<evidence type="ECO:0000313" key="9">
    <source>
        <dbReference type="EMBL" id="MBI5249082.1"/>
    </source>
</evidence>
<accession>A0A9D6V4M7</accession>
<evidence type="ECO:0000256" key="8">
    <source>
        <dbReference type="SAM" id="Phobius"/>
    </source>
</evidence>
<proteinExistence type="inferred from homology"/>
<dbReference type="GO" id="GO:0140911">
    <property type="term" value="F:pore-forming activity"/>
    <property type="evidence" value="ECO:0007669"/>
    <property type="project" value="InterPro"/>
</dbReference>
<feature type="transmembrane region" description="Helical" evidence="8">
    <location>
        <begin position="166"/>
        <end position="185"/>
    </location>
</feature>
<dbReference type="InterPro" id="IPR004254">
    <property type="entry name" value="AdipoR/HlyIII-related"/>
</dbReference>
<dbReference type="GO" id="GO:0046872">
    <property type="term" value="F:metal ion binding"/>
    <property type="evidence" value="ECO:0007669"/>
    <property type="project" value="UniProtKB-KW"/>
</dbReference>
<dbReference type="AlphaFoldDB" id="A0A9D6V4M7"/>
<feature type="binding site" evidence="7">
    <location>
        <position position="196"/>
    </location>
    <ligand>
        <name>Zn(2+)</name>
        <dbReference type="ChEBI" id="CHEBI:29105"/>
    </ligand>
</feature>
<feature type="transmembrane region" description="Helical" evidence="8">
    <location>
        <begin position="46"/>
        <end position="71"/>
    </location>
</feature>
<evidence type="ECO:0000256" key="5">
    <source>
        <dbReference type="ARBA" id="ARBA00022989"/>
    </source>
</evidence>
<dbReference type="NCBIfam" id="TIGR01065">
    <property type="entry name" value="hlyIII"/>
    <property type="match status" value="1"/>
</dbReference>
<organism evidence="9 10">
    <name type="scientific">Desulfomonile tiedjei</name>
    <dbReference type="NCBI Taxonomy" id="2358"/>
    <lineage>
        <taxon>Bacteria</taxon>
        <taxon>Pseudomonadati</taxon>
        <taxon>Thermodesulfobacteriota</taxon>
        <taxon>Desulfomonilia</taxon>
        <taxon>Desulfomonilales</taxon>
        <taxon>Desulfomonilaceae</taxon>
        <taxon>Desulfomonile</taxon>
    </lineage>
</organism>